<feature type="region of interest" description="Disordered" evidence="1">
    <location>
        <begin position="253"/>
        <end position="289"/>
    </location>
</feature>
<gene>
    <name evidence="3" type="ORF">DERF_007721</name>
</gene>
<feature type="region of interest" description="Disordered" evidence="1">
    <location>
        <begin position="304"/>
        <end position="331"/>
    </location>
</feature>
<dbReference type="EMBL" id="ASGP02000003">
    <property type="protein sequence ID" value="KAH9517021.1"/>
    <property type="molecule type" value="Genomic_DNA"/>
</dbReference>
<feature type="compositionally biased region" description="Polar residues" evidence="1">
    <location>
        <begin position="421"/>
        <end position="448"/>
    </location>
</feature>
<name>A0A922I2U8_DERFA</name>
<feature type="region of interest" description="Disordered" evidence="1">
    <location>
        <begin position="559"/>
        <end position="614"/>
    </location>
</feature>
<feature type="region of interest" description="Disordered" evidence="1">
    <location>
        <begin position="370"/>
        <end position="457"/>
    </location>
</feature>
<reference evidence="3" key="2">
    <citation type="journal article" date="2022" name="Res Sq">
        <title>Comparative Genomics Reveals Insights into the Divergent Evolution of Astigmatic Mites and Household Pest Adaptations.</title>
        <authorList>
            <person name="Xiong Q."/>
            <person name="Wan A.T.-Y."/>
            <person name="Liu X.-Y."/>
            <person name="Fung C.S.-H."/>
            <person name="Xiao X."/>
            <person name="Malainual N."/>
            <person name="Hou J."/>
            <person name="Wang L."/>
            <person name="Wang M."/>
            <person name="Yang K."/>
            <person name="Cui Y."/>
            <person name="Leung E."/>
            <person name="Nong W."/>
            <person name="Shin S.-K."/>
            <person name="Au S."/>
            <person name="Jeong K.Y."/>
            <person name="Chew F.T."/>
            <person name="Hui J."/>
            <person name="Leung T.F."/>
            <person name="Tungtrongchitr A."/>
            <person name="Zhong N."/>
            <person name="Liu Z."/>
            <person name="Tsui S."/>
        </authorList>
    </citation>
    <scope>NUCLEOTIDE SEQUENCE</scope>
    <source>
        <strain evidence="3">Derf</strain>
        <tissue evidence="3">Whole organism</tissue>
    </source>
</reference>
<dbReference type="Proteomes" id="UP000790347">
    <property type="component" value="Unassembled WGS sequence"/>
</dbReference>
<feature type="compositionally biased region" description="Acidic residues" evidence="1">
    <location>
        <begin position="514"/>
        <end position="524"/>
    </location>
</feature>
<feature type="compositionally biased region" description="Polar residues" evidence="1">
    <location>
        <begin position="172"/>
        <end position="184"/>
    </location>
</feature>
<feature type="compositionally biased region" description="Acidic residues" evidence="1">
    <location>
        <begin position="142"/>
        <end position="161"/>
    </location>
</feature>
<evidence type="ECO:0000313" key="3">
    <source>
        <dbReference type="EMBL" id="KAH9517021.1"/>
    </source>
</evidence>
<organism evidence="3 4">
    <name type="scientific">Dermatophagoides farinae</name>
    <name type="common">American house dust mite</name>
    <dbReference type="NCBI Taxonomy" id="6954"/>
    <lineage>
        <taxon>Eukaryota</taxon>
        <taxon>Metazoa</taxon>
        <taxon>Ecdysozoa</taxon>
        <taxon>Arthropoda</taxon>
        <taxon>Chelicerata</taxon>
        <taxon>Arachnida</taxon>
        <taxon>Acari</taxon>
        <taxon>Acariformes</taxon>
        <taxon>Sarcoptiformes</taxon>
        <taxon>Astigmata</taxon>
        <taxon>Psoroptidia</taxon>
        <taxon>Analgoidea</taxon>
        <taxon>Pyroglyphidae</taxon>
        <taxon>Dermatophagoidinae</taxon>
        <taxon>Dermatophagoides</taxon>
    </lineage>
</organism>
<comment type="caution">
    <text evidence="3">The sequence shown here is derived from an EMBL/GenBank/DDBJ whole genome shotgun (WGS) entry which is preliminary data.</text>
</comment>
<dbReference type="AlphaFoldDB" id="A0A922I2U8"/>
<feature type="region of interest" description="Disordered" evidence="1">
    <location>
        <begin position="506"/>
        <end position="525"/>
    </location>
</feature>
<feature type="region of interest" description="Disordered" evidence="1">
    <location>
        <begin position="199"/>
        <end position="229"/>
    </location>
</feature>
<feature type="region of interest" description="Disordered" evidence="1">
    <location>
        <begin position="118"/>
        <end position="184"/>
    </location>
</feature>
<feature type="chain" id="PRO_5036767569" evidence="2">
    <location>
        <begin position="27"/>
        <end position="614"/>
    </location>
</feature>
<sequence>MFVISILMMMMMVSVPSTFFIGTIDASIPPLALRTTHNNNTLILHSDNNNDNNNSSSSIATSTVYFHQYLPNNINNDSEESVIIPTATTTTTTAKELNLNSSESRNFYNSYDPWTLDDPGNRHGYPPIPMDVVRNNPRDDDGQSDYEGDYDDDNDDIDSDDEQRQPPHDNQGDGTVTNTYNNDQNANAQKIIDEIDGDVDRQEHDGNDDGDFDIPWNNDDTTEFDQDNSASFNVPMVEALKGCKTVYKEISASLPGQSNTDGGGMGDDDFRRRRKKRSIEDGKIKNGAKRGSYIMTRECHFIDGDKNKQKNNPTSKGIHHKGTRTDESRFVPINADLPRYRNNGMMMKSPAHQYHNLPFPHHHLYYNHHAPTSSSSSASTSAFNGDENDGNIMTSNRRRRTPNYMDSNRVDPFFSSERRPTMNSYPVSNKYNYRHTSAADGSNVPTSIGKNGGGNGGITKRYSTRFNYFHQKPTTKKSNLDTMNHDYNTVPDPNAAQMAEFTGQNVNDFRTDAPDDPDDTDPEDLLLHNEASHDFAASSSPSKLRTRKGRHLLLADDGFGDGYDDGGDDHSGGGTNDDDYSDHDDHGQGDNSDGGSADYDGDGGQGDDYSGDYE</sequence>
<keyword evidence="2" id="KW-0732">Signal</keyword>
<reference evidence="3" key="1">
    <citation type="submission" date="2013-05" db="EMBL/GenBank/DDBJ databases">
        <authorList>
            <person name="Yim A.K.Y."/>
            <person name="Chan T.F."/>
            <person name="Ji K.M."/>
            <person name="Liu X.Y."/>
            <person name="Zhou J.W."/>
            <person name="Li R.Q."/>
            <person name="Yang K.Y."/>
            <person name="Li J."/>
            <person name="Li M."/>
            <person name="Law P.T.W."/>
            <person name="Wu Y.L."/>
            <person name="Cai Z.L."/>
            <person name="Qin H."/>
            <person name="Bao Y."/>
            <person name="Leung R.K.K."/>
            <person name="Ng P.K.S."/>
            <person name="Zou J."/>
            <person name="Zhong X.J."/>
            <person name="Ran P.X."/>
            <person name="Zhong N.S."/>
            <person name="Liu Z.G."/>
            <person name="Tsui S.K.W."/>
        </authorList>
    </citation>
    <scope>NUCLEOTIDE SEQUENCE</scope>
    <source>
        <strain evidence="3">Derf</strain>
        <tissue evidence="3">Whole organism</tissue>
    </source>
</reference>
<evidence type="ECO:0000313" key="4">
    <source>
        <dbReference type="Proteomes" id="UP000790347"/>
    </source>
</evidence>
<protein>
    <submittedName>
        <fullName evidence="3">Uncharacterized protein</fullName>
    </submittedName>
</protein>
<feature type="compositionally biased region" description="Low complexity" evidence="1">
    <location>
        <begin position="589"/>
        <end position="598"/>
    </location>
</feature>
<feature type="compositionally biased region" description="Basic and acidic residues" evidence="1">
    <location>
        <begin position="162"/>
        <end position="171"/>
    </location>
</feature>
<feature type="signal peptide" evidence="2">
    <location>
        <begin position="1"/>
        <end position="26"/>
    </location>
</feature>
<evidence type="ECO:0000256" key="1">
    <source>
        <dbReference type="SAM" id="MobiDB-lite"/>
    </source>
</evidence>
<proteinExistence type="predicted"/>
<evidence type="ECO:0000256" key="2">
    <source>
        <dbReference type="SAM" id="SignalP"/>
    </source>
</evidence>
<feature type="compositionally biased region" description="Low complexity" evidence="1">
    <location>
        <begin position="372"/>
        <end position="382"/>
    </location>
</feature>
<keyword evidence="4" id="KW-1185">Reference proteome</keyword>
<accession>A0A922I2U8</accession>